<dbReference type="Proteomes" id="UP000683925">
    <property type="component" value="Unassembled WGS sequence"/>
</dbReference>
<keyword evidence="1" id="KW-0472">Membrane</keyword>
<dbReference type="OrthoDB" id="284782at2759"/>
<proteinExistence type="predicted"/>
<evidence type="ECO:0000313" key="3">
    <source>
        <dbReference type="Proteomes" id="UP000683925"/>
    </source>
</evidence>
<evidence type="ECO:0000313" key="2">
    <source>
        <dbReference type="EMBL" id="CAD8140563.1"/>
    </source>
</evidence>
<sequence length="153" mass="18033">MTFLKNTKQNYLIEEKIHIMMRVKSQNRWQFKMCEFDLLLFGITLASGSDDNFRVYGMLRQDNKMPNQMVIQVMLIQIVNILIVLHQHLVVGISRSVSGMLRKDNKSCLQMLDIKIFQTFNNLNYILPESATSDMTILKIPRIHKQKLSEHQY</sequence>
<protein>
    <submittedName>
        <fullName evidence="2">Uncharacterized protein</fullName>
    </submittedName>
</protein>
<dbReference type="EMBL" id="CAJJDP010000010">
    <property type="protein sequence ID" value="CAD8140563.1"/>
    <property type="molecule type" value="Genomic_DNA"/>
</dbReference>
<accession>A0A8S1SJA6</accession>
<keyword evidence="1" id="KW-1133">Transmembrane helix</keyword>
<comment type="caution">
    <text evidence="2">The sequence shown here is derived from an EMBL/GenBank/DDBJ whole genome shotgun (WGS) entry which is preliminary data.</text>
</comment>
<organism evidence="2 3">
    <name type="scientific">Paramecium octaurelia</name>
    <dbReference type="NCBI Taxonomy" id="43137"/>
    <lineage>
        <taxon>Eukaryota</taxon>
        <taxon>Sar</taxon>
        <taxon>Alveolata</taxon>
        <taxon>Ciliophora</taxon>
        <taxon>Intramacronucleata</taxon>
        <taxon>Oligohymenophorea</taxon>
        <taxon>Peniculida</taxon>
        <taxon>Parameciidae</taxon>
        <taxon>Paramecium</taxon>
    </lineage>
</organism>
<keyword evidence="3" id="KW-1185">Reference proteome</keyword>
<reference evidence="2" key="1">
    <citation type="submission" date="2021-01" db="EMBL/GenBank/DDBJ databases">
        <authorList>
            <consortium name="Genoscope - CEA"/>
            <person name="William W."/>
        </authorList>
    </citation>
    <scope>NUCLEOTIDE SEQUENCE</scope>
</reference>
<name>A0A8S1SJA6_PAROT</name>
<gene>
    <name evidence="2" type="ORF">POCTA_138.1.T0110497</name>
</gene>
<keyword evidence="1" id="KW-0812">Transmembrane</keyword>
<feature type="transmembrane region" description="Helical" evidence="1">
    <location>
        <begin position="69"/>
        <end position="93"/>
    </location>
</feature>
<dbReference type="AlphaFoldDB" id="A0A8S1SJA6"/>
<evidence type="ECO:0000256" key="1">
    <source>
        <dbReference type="SAM" id="Phobius"/>
    </source>
</evidence>